<dbReference type="InterPro" id="IPR029033">
    <property type="entry name" value="His_PPase_superfam"/>
</dbReference>
<dbReference type="Gene3D" id="3.40.50.1240">
    <property type="entry name" value="Phosphoglycerate mutase-like"/>
    <property type="match status" value="1"/>
</dbReference>
<protein>
    <submittedName>
        <fullName evidence="3">Phosphoglycerate mutase</fullName>
    </submittedName>
</protein>
<name>E1IBX0_9CHLR</name>
<evidence type="ECO:0000313" key="3">
    <source>
        <dbReference type="EMBL" id="EFO81298.1"/>
    </source>
</evidence>
<feature type="active site" description="Tele-phosphohistidine intermediate" evidence="1">
    <location>
        <position position="10"/>
    </location>
</feature>
<feature type="binding site" evidence="2">
    <location>
        <begin position="9"/>
        <end position="16"/>
    </location>
    <ligand>
        <name>substrate</name>
    </ligand>
</feature>
<organism evidence="3 4">
    <name type="scientific">Oscillochloris trichoides DG-6</name>
    <dbReference type="NCBI Taxonomy" id="765420"/>
    <lineage>
        <taxon>Bacteria</taxon>
        <taxon>Bacillati</taxon>
        <taxon>Chloroflexota</taxon>
        <taxon>Chloroflexia</taxon>
        <taxon>Chloroflexales</taxon>
        <taxon>Chloroflexineae</taxon>
        <taxon>Oscillochloridaceae</taxon>
        <taxon>Oscillochloris</taxon>
    </lineage>
</organism>
<feature type="binding site" evidence="2">
    <location>
        <position position="59"/>
    </location>
    <ligand>
        <name>substrate</name>
    </ligand>
</feature>
<dbReference type="PIRSF" id="PIRSF000709">
    <property type="entry name" value="6PFK_2-Ptase"/>
    <property type="match status" value="1"/>
</dbReference>
<keyword evidence="4" id="KW-1185">Reference proteome</keyword>
<evidence type="ECO:0000256" key="1">
    <source>
        <dbReference type="PIRSR" id="PIRSR613078-1"/>
    </source>
</evidence>
<dbReference type="CDD" id="cd07067">
    <property type="entry name" value="HP_PGM_like"/>
    <property type="match status" value="1"/>
</dbReference>
<dbReference type="InterPro" id="IPR001345">
    <property type="entry name" value="PG/BPGM_mutase_AS"/>
</dbReference>
<reference evidence="3 4" key="1">
    <citation type="journal article" date="2011" name="J. Bacteriol.">
        <title>Draft genome sequence of the anoxygenic filamentous phototrophic bacterium Oscillochloris trichoides subsp. DG-6.</title>
        <authorList>
            <person name="Kuznetsov B.B."/>
            <person name="Ivanovsky R.N."/>
            <person name="Keppen O.I."/>
            <person name="Sukhacheva M.V."/>
            <person name="Bumazhkin B.K."/>
            <person name="Patutina E.O."/>
            <person name="Beletsky A.V."/>
            <person name="Mardanov A.V."/>
            <person name="Baslerov R.V."/>
            <person name="Panteleeva A.N."/>
            <person name="Kolganova T.V."/>
            <person name="Ravin N.V."/>
            <person name="Skryabin K.G."/>
        </authorList>
    </citation>
    <scope>NUCLEOTIDE SEQUENCE [LARGE SCALE GENOMIC DNA]</scope>
    <source>
        <strain evidence="3 4">DG-6</strain>
    </source>
</reference>
<dbReference type="HOGENOM" id="CLU_033323_8_4_0"/>
<feature type="active site" description="Proton donor/acceptor" evidence="1">
    <location>
        <position position="84"/>
    </location>
</feature>
<dbReference type="InterPro" id="IPR050275">
    <property type="entry name" value="PGM_Phosphatase"/>
</dbReference>
<dbReference type="STRING" id="765420.OSCT_0821"/>
<dbReference type="GO" id="GO:0005737">
    <property type="term" value="C:cytoplasm"/>
    <property type="evidence" value="ECO:0007669"/>
    <property type="project" value="TreeGrafter"/>
</dbReference>
<accession>E1IBX0</accession>
<dbReference type="Proteomes" id="UP000054010">
    <property type="component" value="Unassembled WGS sequence"/>
</dbReference>
<dbReference type="GO" id="GO:0016791">
    <property type="term" value="F:phosphatase activity"/>
    <property type="evidence" value="ECO:0007669"/>
    <property type="project" value="TreeGrafter"/>
</dbReference>
<dbReference type="Pfam" id="PF00300">
    <property type="entry name" value="His_Phos_1"/>
    <property type="match status" value="1"/>
</dbReference>
<comment type="caution">
    <text evidence="3">The sequence shown here is derived from an EMBL/GenBank/DDBJ whole genome shotgun (WGS) entry which is preliminary data.</text>
</comment>
<proteinExistence type="predicted"/>
<dbReference type="EMBL" id="ADVR01000017">
    <property type="protein sequence ID" value="EFO81298.1"/>
    <property type="molecule type" value="Genomic_DNA"/>
</dbReference>
<sequence length="203" mass="22640">MRTSIWLVRHGQTQANRQRRYLSHSDSPITSYGEQQIAALVKRLRPLPFNLAITSPRERTQRTAGAILAGRGQAELLADPAWAEVSHGIWEGLTYAEVMERFPQQARARWAAGVDGKAEGGESLVEASGRVLHAWNSLLQTHPGGRILIVTHATPIQIILCAATGVPLRDYWRWRIDLGSLTCLDVYPTGTIMRMVNEVPEIR</sequence>
<evidence type="ECO:0000256" key="2">
    <source>
        <dbReference type="PIRSR" id="PIRSR613078-2"/>
    </source>
</evidence>
<dbReference type="SMART" id="SM00855">
    <property type="entry name" value="PGAM"/>
    <property type="match status" value="1"/>
</dbReference>
<dbReference type="OrthoDB" id="9783269at2"/>
<dbReference type="SUPFAM" id="SSF53254">
    <property type="entry name" value="Phosphoglycerate mutase-like"/>
    <property type="match status" value="1"/>
</dbReference>
<gene>
    <name evidence="3" type="ORF">OSCT_0821</name>
</gene>
<dbReference type="eggNOG" id="COG0406">
    <property type="taxonomic scope" value="Bacteria"/>
</dbReference>
<dbReference type="AlphaFoldDB" id="E1IBX0"/>
<dbReference type="PROSITE" id="PS00175">
    <property type="entry name" value="PG_MUTASE"/>
    <property type="match status" value="1"/>
</dbReference>
<dbReference type="InterPro" id="IPR013078">
    <property type="entry name" value="His_Pase_superF_clade-1"/>
</dbReference>
<evidence type="ECO:0000313" key="4">
    <source>
        <dbReference type="Proteomes" id="UP000054010"/>
    </source>
</evidence>
<dbReference type="PANTHER" id="PTHR48100">
    <property type="entry name" value="BROAD-SPECIFICITY PHOSPHATASE YOR283W-RELATED"/>
    <property type="match status" value="1"/>
</dbReference>
<dbReference type="PANTHER" id="PTHR48100:SF62">
    <property type="entry name" value="GLUCOSYL-3-PHOSPHOGLYCERATE PHOSPHATASE"/>
    <property type="match status" value="1"/>
</dbReference>